<dbReference type="PANTHER" id="PTHR43690:SF17">
    <property type="entry name" value="PROTEIN YHJJ"/>
    <property type="match status" value="1"/>
</dbReference>
<evidence type="ECO:0000256" key="3">
    <source>
        <dbReference type="ARBA" id="ARBA00022670"/>
    </source>
</evidence>
<dbReference type="InterPro" id="IPR011249">
    <property type="entry name" value="Metalloenz_LuxS/M16"/>
</dbReference>
<dbReference type="GO" id="GO:0006508">
    <property type="term" value="P:proteolysis"/>
    <property type="evidence" value="ECO:0007669"/>
    <property type="project" value="UniProtKB-KW"/>
</dbReference>
<evidence type="ECO:0000256" key="6">
    <source>
        <dbReference type="ARBA" id="ARBA00022833"/>
    </source>
</evidence>
<dbReference type="InterPro" id="IPR007863">
    <property type="entry name" value="Peptidase_M16_C"/>
</dbReference>
<proteinExistence type="inferred from homology"/>
<organism evidence="11 12">
    <name type="scientific">Candidatus Paraprevotella stercoravium</name>
    <dbReference type="NCBI Taxonomy" id="2838725"/>
    <lineage>
        <taxon>Bacteria</taxon>
        <taxon>Pseudomonadati</taxon>
        <taxon>Bacteroidota</taxon>
        <taxon>Bacteroidia</taxon>
        <taxon>Bacteroidales</taxon>
        <taxon>Prevotellaceae</taxon>
        <taxon>Paraprevotella</taxon>
    </lineage>
</organism>
<dbReference type="EMBL" id="JAHLFU010000301">
    <property type="protein sequence ID" value="MBU3854901.1"/>
    <property type="molecule type" value="Genomic_DNA"/>
</dbReference>
<gene>
    <name evidence="11" type="ORF">H9789_14015</name>
</gene>
<reference evidence="11" key="1">
    <citation type="journal article" date="2021" name="PeerJ">
        <title>Extensive microbial diversity within the chicken gut microbiome revealed by metagenomics and culture.</title>
        <authorList>
            <person name="Gilroy R."/>
            <person name="Ravi A."/>
            <person name="Getino M."/>
            <person name="Pursley I."/>
            <person name="Horton D.L."/>
            <person name="Alikhan N.F."/>
            <person name="Baker D."/>
            <person name="Gharbi K."/>
            <person name="Hall N."/>
            <person name="Watson M."/>
            <person name="Adriaenssens E.M."/>
            <person name="Foster-Nyarko E."/>
            <person name="Jarju S."/>
            <person name="Secka A."/>
            <person name="Antonio M."/>
            <person name="Oren A."/>
            <person name="Chaudhuri R.R."/>
            <person name="La Ragione R."/>
            <person name="Hildebrand F."/>
            <person name="Pallen M.J."/>
        </authorList>
    </citation>
    <scope>NUCLEOTIDE SEQUENCE</scope>
    <source>
        <strain evidence="11">G3-2149</strain>
    </source>
</reference>
<dbReference type="InterPro" id="IPR001431">
    <property type="entry name" value="Pept_M16_Zn_BS"/>
</dbReference>
<evidence type="ECO:0000256" key="7">
    <source>
        <dbReference type="ARBA" id="ARBA00023049"/>
    </source>
</evidence>
<dbReference type="GO" id="GO:0004222">
    <property type="term" value="F:metalloendopeptidase activity"/>
    <property type="evidence" value="ECO:0007669"/>
    <property type="project" value="InterPro"/>
</dbReference>
<evidence type="ECO:0000256" key="4">
    <source>
        <dbReference type="ARBA" id="ARBA00022723"/>
    </source>
</evidence>
<accession>A0A9E2P3Y1</accession>
<keyword evidence="3" id="KW-0645">Protease</keyword>
<dbReference type="Proteomes" id="UP000823865">
    <property type="component" value="Unassembled WGS sequence"/>
</dbReference>
<evidence type="ECO:0000256" key="2">
    <source>
        <dbReference type="ARBA" id="ARBA00007261"/>
    </source>
</evidence>
<dbReference type="PROSITE" id="PS00143">
    <property type="entry name" value="INSULINASE"/>
    <property type="match status" value="1"/>
</dbReference>
<feature type="domain" description="Peptidase M16 C-terminal" evidence="10">
    <location>
        <begin position="676"/>
        <end position="854"/>
    </location>
</feature>
<evidence type="ECO:0000313" key="12">
    <source>
        <dbReference type="Proteomes" id="UP000823865"/>
    </source>
</evidence>
<evidence type="ECO:0000256" key="8">
    <source>
        <dbReference type="RuleBase" id="RU004447"/>
    </source>
</evidence>
<keyword evidence="6" id="KW-0862">Zinc</keyword>
<dbReference type="PANTHER" id="PTHR43690">
    <property type="entry name" value="NARDILYSIN"/>
    <property type="match status" value="1"/>
</dbReference>
<name>A0A9E2P3Y1_9BACT</name>
<dbReference type="InterPro" id="IPR050626">
    <property type="entry name" value="Peptidase_M16"/>
</dbReference>
<comment type="caution">
    <text evidence="11">The sequence shown here is derived from an EMBL/GenBank/DDBJ whole genome shotgun (WGS) entry which is preliminary data.</text>
</comment>
<evidence type="ECO:0000259" key="10">
    <source>
        <dbReference type="Pfam" id="PF05193"/>
    </source>
</evidence>
<keyword evidence="5" id="KW-0378">Hydrolase</keyword>
<comment type="cofactor">
    <cofactor evidence="1">
        <name>Zn(2+)</name>
        <dbReference type="ChEBI" id="CHEBI:29105"/>
    </cofactor>
</comment>
<keyword evidence="7" id="KW-0482">Metalloprotease</keyword>
<evidence type="ECO:0000259" key="9">
    <source>
        <dbReference type="Pfam" id="PF00675"/>
    </source>
</evidence>
<feature type="domain" description="Peptidase M16 C-terminal" evidence="10">
    <location>
        <begin position="188"/>
        <end position="358"/>
    </location>
</feature>
<dbReference type="SUPFAM" id="SSF63411">
    <property type="entry name" value="LuxS/MPP-like metallohydrolase"/>
    <property type="match status" value="3"/>
</dbReference>
<reference evidence="11" key="2">
    <citation type="submission" date="2021-04" db="EMBL/GenBank/DDBJ databases">
        <authorList>
            <person name="Gilroy R."/>
        </authorList>
    </citation>
    <scope>NUCLEOTIDE SEQUENCE</scope>
    <source>
        <strain evidence="11">G3-2149</strain>
    </source>
</reference>
<comment type="similarity">
    <text evidence="2 8">Belongs to the peptidase M16 family.</text>
</comment>
<dbReference type="InterPro" id="IPR011765">
    <property type="entry name" value="Pept_M16_N"/>
</dbReference>
<dbReference type="Gene3D" id="3.30.830.10">
    <property type="entry name" value="Metalloenzyme, LuxS/M16 peptidase-like"/>
    <property type="match status" value="4"/>
</dbReference>
<protein>
    <submittedName>
        <fullName evidence="11">Insulinase family protein</fullName>
    </submittedName>
</protein>
<keyword evidence="4" id="KW-0479">Metal-binding</keyword>
<dbReference type="GO" id="GO:0046872">
    <property type="term" value="F:metal ion binding"/>
    <property type="evidence" value="ECO:0007669"/>
    <property type="project" value="UniProtKB-KW"/>
</dbReference>
<dbReference type="Pfam" id="PF00675">
    <property type="entry name" value="Peptidase_M16"/>
    <property type="match status" value="1"/>
</dbReference>
<evidence type="ECO:0000313" key="11">
    <source>
        <dbReference type="EMBL" id="MBU3854901.1"/>
    </source>
</evidence>
<feature type="domain" description="Peptidase M16 N-terminal" evidence="9">
    <location>
        <begin position="33"/>
        <end position="158"/>
    </location>
</feature>
<dbReference type="AlphaFoldDB" id="A0A9E2P3Y1"/>
<sequence length="941" mass="108122">MVVSFLLQAAPSPVDFLPGTVEGFLPNGLHYLVLSNAEPVHNVELRLIMRVGSVQENEHQKGAAHFLEHMAFAGTRHFPNRSMVEFLESLGMKYGRDINAVTGYDRTVFMLSVPMDQEDTLLLDRSLLMLRDWLDGITFDEEHTRRERGVILEELRGYDVGDDFYSLKIGNSRFADHMPLGTEADIRSIDRKTLKQYYQKWYAPQLAAVVLVGAVDTVQAVRLIRKHFSEVPVKDVSDFRTYPLTYPRGIQIQEHTDTLPTKSEMELIIPHPAVVTRSLDDLVRKERGGLLIRLLSQRLRFQGVDCLLSDAWYLADRNHFVLSVRGENRQDLHSKLVRALAQFDEVQQSGFSADEVHDACDAYLQRFSLPSSDRRSAEWCDDFTDYILSGDRYVHTSHTLEQLRMQMKQTTSSDLQAMLSCWLSSRDTTLLVACRNHRATEQPLTASWIEGLWQDKDTVVLRPYRYEQKTPSSECAYAPPCLMHEYRFHSSDIRNEKYYPSMGVTEITLSNGLKLILRPTPDQSGRMLVNLFARGGVGDLSEQDYYRFEGTAGYMEMGGITKVGNDTLSEFMLQNELSMNVSISNSWHDILASAPTEEALPLFNLMYEKMHYPELCREDFEEIRRSELEDQDQETILDRVMKQASDRLLTNRLNLLVGSVLPAAQRERTREELEQLSLDSMAAYYRKLFTNPEGMTLVITGDYSLETIKRTAVSVFARMNCPAGGMPPAVVRRPQLVRQHREGFAGDHESQTVLEYVFPGHYEPSLRSSLTLKLVRDVLQNRVLEILREREHIVYSPYVSLFYNGSPEQTFYLNLSLSVDEANTARVDTLVRQIICSLQANAISSSELEQLKRSFRINKMQVLTPSASVEWRNTLVNLLKNGEQLDDFEDYDHILEQISAEDVRRAFVRYLDAESHVLLYIGKHQYDEKDTRTLKEEKDDR</sequence>
<dbReference type="Pfam" id="PF05193">
    <property type="entry name" value="Peptidase_M16_C"/>
    <property type="match status" value="2"/>
</dbReference>
<evidence type="ECO:0000256" key="5">
    <source>
        <dbReference type="ARBA" id="ARBA00022801"/>
    </source>
</evidence>
<evidence type="ECO:0000256" key="1">
    <source>
        <dbReference type="ARBA" id="ARBA00001947"/>
    </source>
</evidence>